<evidence type="ECO:0000256" key="1">
    <source>
        <dbReference type="SAM" id="MobiDB-lite"/>
    </source>
</evidence>
<evidence type="ECO:0000313" key="2">
    <source>
        <dbReference type="EMBL" id="EFE96113.1"/>
    </source>
</evidence>
<organism evidence="2 3">
    <name type="scientific">Serratia odorifera DSM 4582</name>
    <dbReference type="NCBI Taxonomy" id="667129"/>
    <lineage>
        <taxon>Bacteria</taxon>
        <taxon>Pseudomonadati</taxon>
        <taxon>Pseudomonadota</taxon>
        <taxon>Gammaproteobacteria</taxon>
        <taxon>Enterobacterales</taxon>
        <taxon>Yersiniaceae</taxon>
        <taxon>Serratia</taxon>
    </lineage>
</organism>
<dbReference type="AlphaFoldDB" id="D4E252"/>
<gene>
    <name evidence="2" type="ORF">HMPREF0758_2252</name>
</gene>
<feature type="compositionally biased region" description="Basic and acidic residues" evidence="1">
    <location>
        <begin position="44"/>
        <end position="57"/>
    </location>
</feature>
<reference evidence="2 3" key="1">
    <citation type="submission" date="2010-01" db="EMBL/GenBank/DDBJ databases">
        <authorList>
            <person name="Muzny D."/>
            <person name="Qin X."/>
            <person name="Deng J."/>
            <person name="Jiang H."/>
            <person name="Liu Y."/>
            <person name="Qu J."/>
            <person name="Song X.-Z."/>
            <person name="Zhang L."/>
            <person name="Thornton R."/>
            <person name="Coyle M."/>
            <person name="Francisco L."/>
            <person name="Jackson L."/>
            <person name="Javaid M."/>
            <person name="Korchina V."/>
            <person name="Kovar C."/>
            <person name="Mata R."/>
            <person name="Mathew T."/>
            <person name="Ngo R."/>
            <person name="Nguyen L."/>
            <person name="Nguyen N."/>
            <person name="Okwuonu G."/>
            <person name="Ongeri F."/>
            <person name="Pham C."/>
            <person name="Simmons D."/>
            <person name="Wilczek-Boney K."/>
            <person name="Hale W."/>
            <person name="Jakkamsetti A."/>
            <person name="Pham P."/>
            <person name="Ruth R."/>
            <person name="San Lucas F."/>
            <person name="Warren J."/>
            <person name="Zhang J."/>
            <person name="Zhao Z."/>
            <person name="Zhou C."/>
            <person name="Zhu D."/>
            <person name="Lee S."/>
            <person name="Bess C."/>
            <person name="Blankenburg K."/>
            <person name="Forbes L."/>
            <person name="Fu Q."/>
            <person name="Gubbala S."/>
            <person name="Hirani K."/>
            <person name="Jayaseelan J.C."/>
            <person name="Lara F."/>
            <person name="Munidasa M."/>
            <person name="Palculict T."/>
            <person name="Patil S."/>
            <person name="Pu L.-L."/>
            <person name="Saada N."/>
            <person name="Tang L."/>
            <person name="Weissenberger G."/>
            <person name="Zhu Y."/>
            <person name="Hemphill L."/>
            <person name="Shang Y."/>
            <person name="Youmans B."/>
            <person name="Ayvaz T."/>
            <person name="Ross M."/>
            <person name="Santibanez J."/>
            <person name="Aqrawi P."/>
            <person name="Gross S."/>
            <person name="Joshi V."/>
            <person name="Fowler G."/>
            <person name="Nazareth L."/>
            <person name="Reid J."/>
            <person name="Worley K."/>
            <person name="Petrosino J."/>
            <person name="Highlander S."/>
            <person name="Gibbs R."/>
        </authorList>
    </citation>
    <scope>NUCLEOTIDE SEQUENCE [LARGE SCALE GENOMIC DNA]</scope>
    <source>
        <strain evidence="2 3">DSM 4582</strain>
    </source>
</reference>
<accession>D4E252</accession>
<protein>
    <submittedName>
        <fullName evidence="2">Uncharacterized protein</fullName>
    </submittedName>
</protein>
<feature type="region of interest" description="Disordered" evidence="1">
    <location>
        <begin position="38"/>
        <end position="57"/>
    </location>
</feature>
<name>D4E252_SEROD</name>
<sequence length="57" mass="6549">MQGIGHVASEIFTVDVRMVIALKQYVKLIIDEFKNQMPQSSMENGERKNDARRLLAQ</sequence>
<dbReference type="STRING" id="667129.HMPREF0758_2252"/>
<dbReference type="Proteomes" id="UP000005723">
    <property type="component" value="Unassembled WGS sequence"/>
</dbReference>
<evidence type="ECO:0000313" key="3">
    <source>
        <dbReference type="Proteomes" id="UP000005723"/>
    </source>
</evidence>
<comment type="caution">
    <text evidence="2">The sequence shown here is derived from an EMBL/GenBank/DDBJ whole genome shotgun (WGS) entry which is preliminary data.</text>
</comment>
<proteinExistence type="predicted"/>
<keyword evidence="3" id="KW-1185">Reference proteome</keyword>
<dbReference type="HOGENOM" id="CLU_2994192_0_0_6"/>
<dbReference type="EMBL" id="ADBY01000039">
    <property type="protein sequence ID" value="EFE96113.1"/>
    <property type="molecule type" value="Genomic_DNA"/>
</dbReference>